<dbReference type="InterPro" id="IPR020575">
    <property type="entry name" value="Hsp90_N"/>
</dbReference>
<dbReference type="InterPro" id="IPR036890">
    <property type="entry name" value="HATPase_C_sf"/>
</dbReference>
<keyword evidence="2" id="KW-0547">Nucleotide-binding</keyword>
<dbReference type="PANTHER" id="PTHR11528">
    <property type="entry name" value="HEAT SHOCK PROTEIN 90 FAMILY MEMBER"/>
    <property type="match status" value="1"/>
</dbReference>
<evidence type="ECO:0000256" key="1">
    <source>
        <dbReference type="ARBA" id="ARBA00008239"/>
    </source>
</evidence>
<protein>
    <submittedName>
        <fullName evidence="5">Uncharacterized protein</fullName>
    </submittedName>
</protein>
<organism evidence="5 6">
    <name type="scientific">Hibiscus sabdariffa</name>
    <name type="common">roselle</name>
    <dbReference type="NCBI Taxonomy" id="183260"/>
    <lineage>
        <taxon>Eukaryota</taxon>
        <taxon>Viridiplantae</taxon>
        <taxon>Streptophyta</taxon>
        <taxon>Embryophyta</taxon>
        <taxon>Tracheophyta</taxon>
        <taxon>Spermatophyta</taxon>
        <taxon>Magnoliopsida</taxon>
        <taxon>eudicotyledons</taxon>
        <taxon>Gunneridae</taxon>
        <taxon>Pentapetalae</taxon>
        <taxon>rosids</taxon>
        <taxon>malvids</taxon>
        <taxon>Malvales</taxon>
        <taxon>Malvaceae</taxon>
        <taxon>Malvoideae</taxon>
        <taxon>Hibiscus</taxon>
    </lineage>
</organism>
<proteinExistence type="inferred from homology"/>
<reference evidence="5 6" key="1">
    <citation type="journal article" date="2024" name="G3 (Bethesda)">
        <title>Genome assembly of Hibiscus sabdariffa L. provides insights into metabolisms of medicinal natural products.</title>
        <authorList>
            <person name="Kim T."/>
        </authorList>
    </citation>
    <scope>NUCLEOTIDE SEQUENCE [LARGE SCALE GENOMIC DNA]</scope>
    <source>
        <strain evidence="5">TK-2024</strain>
        <tissue evidence="5">Old leaves</tissue>
    </source>
</reference>
<dbReference type="EMBL" id="JBBPBN010000034">
    <property type="protein sequence ID" value="KAK9002995.1"/>
    <property type="molecule type" value="Genomic_DNA"/>
</dbReference>
<evidence type="ECO:0000256" key="3">
    <source>
        <dbReference type="ARBA" id="ARBA00022840"/>
    </source>
</evidence>
<keyword evidence="6" id="KW-1185">Reference proteome</keyword>
<dbReference type="Proteomes" id="UP001396334">
    <property type="component" value="Unassembled WGS sequence"/>
</dbReference>
<dbReference type="InterPro" id="IPR001404">
    <property type="entry name" value="Hsp90_fam"/>
</dbReference>
<evidence type="ECO:0000256" key="4">
    <source>
        <dbReference type="ARBA" id="ARBA00023186"/>
    </source>
</evidence>
<evidence type="ECO:0000313" key="5">
    <source>
        <dbReference type="EMBL" id="KAK9002995.1"/>
    </source>
</evidence>
<keyword evidence="3" id="KW-0067">ATP-binding</keyword>
<dbReference type="PRINTS" id="PR00775">
    <property type="entry name" value="HEATSHOCK90"/>
</dbReference>
<evidence type="ECO:0000256" key="2">
    <source>
        <dbReference type="ARBA" id="ARBA00022741"/>
    </source>
</evidence>
<comment type="similarity">
    <text evidence="1">Belongs to the heat shock protein 90 family.</text>
</comment>
<name>A0ABR2QQR1_9ROSI</name>
<comment type="caution">
    <text evidence="5">The sequence shown here is derived from an EMBL/GenBank/DDBJ whole genome shotgun (WGS) entry which is preliminary data.</text>
</comment>
<sequence>MMPILLSTTVLDIEVISRYQHAFNYSSEDFHMIIESDSGTEKLQETKEFIKTLVVDVDVSMLGQFGVGFYYAYLVAEKVIITMKHNVDKQYSDDESQTLNQGVEIGKVNARAFSTTTQVSPPITFESFSMSPFDHVRVDGETNDSSERGVGHPFVNGFVATIDSYIISINCEIDLHKDNITEKTMTSPLKIELTYYTSGNVDAKLYDHNLNVTNLIFQGTFRASS</sequence>
<dbReference type="SUPFAM" id="SSF55874">
    <property type="entry name" value="ATPase domain of HSP90 chaperone/DNA topoisomerase II/histidine kinase"/>
    <property type="match status" value="1"/>
</dbReference>
<evidence type="ECO:0000313" key="6">
    <source>
        <dbReference type="Proteomes" id="UP001396334"/>
    </source>
</evidence>
<gene>
    <name evidence="5" type="ORF">V6N11_060569</name>
</gene>
<accession>A0ABR2QQR1</accession>
<keyword evidence="4" id="KW-0143">Chaperone</keyword>
<dbReference type="Gene3D" id="3.30.565.10">
    <property type="entry name" value="Histidine kinase-like ATPase, C-terminal domain"/>
    <property type="match status" value="1"/>
</dbReference>